<comment type="caution">
    <text evidence="17">The sequence shown here is derived from an EMBL/GenBank/DDBJ whole genome shotgun (WGS) entry which is preliminary data.</text>
</comment>
<dbReference type="InterPro" id="IPR014017">
    <property type="entry name" value="DNA_helicase_UvrD-like_C"/>
</dbReference>
<dbReference type="GO" id="GO:0043138">
    <property type="term" value="F:3'-5' DNA helicase activity"/>
    <property type="evidence" value="ECO:0007669"/>
    <property type="project" value="UniProtKB-EC"/>
</dbReference>
<evidence type="ECO:0000313" key="17">
    <source>
        <dbReference type="EMBL" id="MSS00866.1"/>
    </source>
</evidence>
<keyword evidence="6" id="KW-0269">Exonuclease</keyword>
<keyword evidence="7 14" id="KW-0067">ATP-binding</keyword>
<evidence type="ECO:0000256" key="5">
    <source>
        <dbReference type="ARBA" id="ARBA00022806"/>
    </source>
</evidence>
<evidence type="ECO:0000256" key="3">
    <source>
        <dbReference type="ARBA" id="ARBA00022763"/>
    </source>
</evidence>
<keyword evidence="3" id="KW-0227">DNA damage</keyword>
<evidence type="ECO:0000259" key="15">
    <source>
        <dbReference type="PROSITE" id="PS51198"/>
    </source>
</evidence>
<dbReference type="GO" id="GO:0000725">
    <property type="term" value="P:recombinational repair"/>
    <property type="evidence" value="ECO:0007669"/>
    <property type="project" value="TreeGrafter"/>
</dbReference>
<dbReference type="InterPro" id="IPR014016">
    <property type="entry name" value="UvrD-like_ATP-bd"/>
</dbReference>
<dbReference type="Pfam" id="PF13361">
    <property type="entry name" value="UvrD_C"/>
    <property type="match status" value="1"/>
</dbReference>
<name>A0A7X2N1T1_9FIRM</name>
<evidence type="ECO:0000256" key="12">
    <source>
        <dbReference type="ARBA" id="ARBA00034808"/>
    </source>
</evidence>
<dbReference type="InterPro" id="IPR011335">
    <property type="entry name" value="Restrct_endonuc-II-like"/>
</dbReference>
<dbReference type="SUPFAM" id="SSF52540">
    <property type="entry name" value="P-loop containing nucleoside triphosphate hydrolases"/>
    <property type="match status" value="1"/>
</dbReference>
<dbReference type="Gene3D" id="3.90.320.10">
    <property type="match status" value="1"/>
</dbReference>
<dbReference type="Pfam" id="PF00580">
    <property type="entry name" value="UvrD-helicase"/>
    <property type="match status" value="1"/>
</dbReference>
<dbReference type="Gene3D" id="3.40.50.300">
    <property type="entry name" value="P-loop containing nucleotide triphosphate hydrolases"/>
    <property type="match status" value="4"/>
</dbReference>
<dbReference type="AlphaFoldDB" id="A0A7X2N1T1"/>
<reference evidence="17 18" key="1">
    <citation type="submission" date="2019-08" db="EMBL/GenBank/DDBJ databases">
        <title>In-depth cultivation of the pig gut microbiome towards novel bacterial diversity and tailored functional studies.</title>
        <authorList>
            <person name="Wylensek D."/>
            <person name="Hitch T.C.A."/>
            <person name="Clavel T."/>
        </authorList>
    </citation>
    <scope>NUCLEOTIDE SEQUENCE [LARGE SCALE GENOMIC DNA]</scope>
    <source>
        <strain evidence="17 18">LKV-178-WT-2G</strain>
    </source>
</reference>
<dbReference type="EC" id="5.6.2.4" evidence="12"/>
<accession>A0A7X2N1T1</accession>
<evidence type="ECO:0000256" key="2">
    <source>
        <dbReference type="ARBA" id="ARBA00022741"/>
    </source>
</evidence>
<keyword evidence="1" id="KW-0540">Nuclease</keyword>
<dbReference type="Proteomes" id="UP000470082">
    <property type="component" value="Unassembled WGS sequence"/>
</dbReference>
<dbReference type="GO" id="GO:0033202">
    <property type="term" value="C:DNA helicase complex"/>
    <property type="evidence" value="ECO:0007669"/>
    <property type="project" value="TreeGrafter"/>
</dbReference>
<proteinExistence type="predicted"/>
<evidence type="ECO:0000256" key="6">
    <source>
        <dbReference type="ARBA" id="ARBA00022839"/>
    </source>
</evidence>
<protein>
    <recommendedName>
        <fullName evidence="12">DNA 3'-5' helicase</fullName>
        <ecNumber evidence="12">5.6.2.4</ecNumber>
    </recommendedName>
</protein>
<keyword evidence="10" id="KW-0413">Isomerase</keyword>
<comment type="catalytic activity">
    <reaction evidence="13">
        <text>ATP + H2O = ADP + phosphate + H(+)</text>
        <dbReference type="Rhea" id="RHEA:13065"/>
        <dbReference type="ChEBI" id="CHEBI:15377"/>
        <dbReference type="ChEBI" id="CHEBI:15378"/>
        <dbReference type="ChEBI" id="CHEBI:30616"/>
        <dbReference type="ChEBI" id="CHEBI:43474"/>
        <dbReference type="ChEBI" id="CHEBI:456216"/>
        <dbReference type="EC" id="5.6.2.4"/>
    </reaction>
</comment>
<evidence type="ECO:0000256" key="8">
    <source>
        <dbReference type="ARBA" id="ARBA00023125"/>
    </source>
</evidence>
<keyword evidence="18" id="KW-1185">Reference proteome</keyword>
<evidence type="ECO:0000256" key="13">
    <source>
        <dbReference type="ARBA" id="ARBA00048988"/>
    </source>
</evidence>
<evidence type="ECO:0000313" key="18">
    <source>
        <dbReference type="Proteomes" id="UP000470082"/>
    </source>
</evidence>
<keyword evidence="4 14" id="KW-0378">Hydrolase</keyword>
<evidence type="ECO:0000256" key="11">
    <source>
        <dbReference type="ARBA" id="ARBA00034617"/>
    </source>
</evidence>
<dbReference type="PROSITE" id="PS51217">
    <property type="entry name" value="UVRD_HELICASE_CTER"/>
    <property type="match status" value="1"/>
</dbReference>
<evidence type="ECO:0000256" key="4">
    <source>
        <dbReference type="ARBA" id="ARBA00022801"/>
    </source>
</evidence>
<evidence type="ECO:0000256" key="10">
    <source>
        <dbReference type="ARBA" id="ARBA00023235"/>
    </source>
</evidence>
<dbReference type="RefSeq" id="WP_154459337.1">
    <property type="nucleotide sequence ID" value="NZ_VUMM01000002.1"/>
</dbReference>
<dbReference type="GO" id="GO:0005829">
    <property type="term" value="C:cytosol"/>
    <property type="evidence" value="ECO:0007669"/>
    <property type="project" value="TreeGrafter"/>
</dbReference>
<feature type="domain" description="UvrD-like helicase ATP-binding" evidence="15">
    <location>
        <begin position="1"/>
        <end position="447"/>
    </location>
</feature>
<keyword evidence="2 14" id="KW-0547">Nucleotide-binding</keyword>
<dbReference type="EMBL" id="VUMM01000002">
    <property type="protein sequence ID" value="MSS00866.1"/>
    <property type="molecule type" value="Genomic_DNA"/>
</dbReference>
<dbReference type="GO" id="GO:0003677">
    <property type="term" value="F:DNA binding"/>
    <property type="evidence" value="ECO:0007669"/>
    <property type="project" value="UniProtKB-KW"/>
</dbReference>
<organism evidence="17 18">
    <name type="scientific">Floccifex porci</name>
    <dbReference type="NCBI Taxonomy" id="2606629"/>
    <lineage>
        <taxon>Bacteria</taxon>
        <taxon>Bacillati</taxon>
        <taxon>Bacillota</taxon>
        <taxon>Erysipelotrichia</taxon>
        <taxon>Erysipelotrichales</taxon>
        <taxon>Erysipelotrichaceae</taxon>
        <taxon>Floccifex</taxon>
    </lineage>
</organism>
<dbReference type="InterPro" id="IPR000212">
    <property type="entry name" value="DNA_helicase_UvrD/REP"/>
</dbReference>
<keyword evidence="9" id="KW-0234">DNA repair</keyword>
<sequence length="1053" mass="123015">MPFSPAQLEAIQIRNKNVIVSASAGSGKTSVLVQRLSTLVIQDRISIDSILAMTFTNDAASEMKDRLKQDLLKQKQKNPEDAYLSNQLTLLETASICTIDSFCQNLVKTYYYKIPISLTMATTVGSASQIRKAMTKAYQRATQQISVKDYMECKLYFQSFGKKEEDIQKTIEQMIQTGQSKPHMDQWFSLISNHFDTIQEESLNWFFQYFTEKMISMIEILDSMIDKVNDMEFKKESQKMAMLSRLEKKREFNSICLKPLKEKNYDEFRKIFIASINLTENIPGTINKIKMKEKDNYLSFQKDISNVLYPWPQFINDIENQKSLVHTLISLCKYTCIFFAEEKKQQEFIDFNDMEHFALLLLEDQSIQEELQTKYNEILIDEFQDTNELQETIVSKFCRKNNVFRVGDIKQSIYGFRQAKPSIMKEHMKSTSNYDKALVLKENYRSNQSIIEFNNDFYEKLMNSNLLGTQFEEVDIAKVGMESQKDSLAHPIRFLYSCIDEIKESYDLSYPEAKKYSLVNRYHLMAKSILKDIQNGRNYKDICILLRNRNQLDDIKTCLESYSIPVFAQVTNGFFTNQAVQIVCACLSCLNNPYDDIQLIACLCSGLFEISYEQISQVCKTKNRNASLYETIKDCDFMIPFHTFRKQKEKVIPSLIRQIYRYNDFYENHTSSQDKTNLDYLLEKAVNYPDLLDIDGFILEIEEESKLDIIGQANAFGKEENVVRIMTMHASKGLQFPVVYILSSNEMKKRTGIVSIDSDLGIALQYLDYPHRLKRKSLFSLAFETKAIHEELMEEMRILYVATTRAKEELIFVDAIKSESDYESSLNTQALLSFKSYTSWLFHIYRNENTIQFIKDNHLYEVEEKEPVNIKIPVLKYQKEESVFTSFAASQTKLKTGWPSFESNDSAMNRGTLFHEMAGLLDYPYLKEKVIQYAKMNSYVMSNKDLDQFLSLNENKLYKKWMRLNHQFELSYIVLKDEMVLHGYMDLVIFDTDITILDFKTDALNEMELVETYKEQLITYKEALQKIYPDSKISTVLYSFYLKKVIPVVESES</sequence>
<evidence type="ECO:0000256" key="1">
    <source>
        <dbReference type="ARBA" id="ARBA00022722"/>
    </source>
</evidence>
<evidence type="ECO:0000256" key="7">
    <source>
        <dbReference type="ARBA" id="ARBA00022840"/>
    </source>
</evidence>
<dbReference type="PROSITE" id="PS51198">
    <property type="entry name" value="UVRD_HELICASE_ATP_BIND"/>
    <property type="match status" value="1"/>
</dbReference>
<feature type="binding site" evidence="14">
    <location>
        <begin position="22"/>
        <end position="29"/>
    </location>
    <ligand>
        <name>ATP</name>
        <dbReference type="ChEBI" id="CHEBI:30616"/>
    </ligand>
</feature>
<evidence type="ECO:0000259" key="16">
    <source>
        <dbReference type="PROSITE" id="PS51217"/>
    </source>
</evidence>
<evidence type="ECO:0000256" key="14">
    <source>
        <dbReference type="PROSITE-ProRule" id="PRU00560"/>
    </source>
</evidence>
<evidence type="ECO:0000256" key="9">
    <source>
        <dbReference type="ARBA" id="ARBA00023204"/>
    </source>
</evidence>
<keyword evidence="5 14" id="KW-0347">Helicase</keyword>
<comment type="catalytic activity">
    <reaction evidence="11">
        <text>Couples ATP hydrolysis with the unwinding of duplex DNA by translocating in the 3'-5' direction.</text>
        <dbReference type="EC" id="5.6.2.4"/>
    </reaction>
</comment>
<dbReference type="GO" id="GO:0005524">
    <property type="term" value="F:ATP binding"/>
    <property type="evidence" value="ECO:0007669"/>
    <property type="project" value="UniProtKB-UniRule"/>
</dbReference>
<dbReference type="InterPro" id="IPR011604">
    <property type="entry name" value="PDDEXK-like_dom_sf"/>
</dbReference>
<dbReference type="PANTHER" id="PTHR11070">
    <property type="entry name" value="UVRD / RECB / PCRA DNA HELICASE FAMILY MEMBER"/>
    <property type="match status" value="1"/>
</dbReference>
<keyword evidence="8" id="KW-0238">DNA-binding</keyword>
<feature type="domain" description="UvrD-like helicase C-terminal" evidence="16">
    <location>
        <begin position="441"/>
        <end position="733"/>
    </location>
</feature>
<dbReference type="GO" id="GO:0004527">
    <property type="term" value="F:exonuclease activity"/>
    <property type="evidence" value="ECO:0007669"/>
    <property type="project" value="UniProtKB-KW"/>
</dbReference>
<dbReference type="SUPFAM" id="SSF52980">
    <property type="entry name" value="Restriction endonuclease-like"/>
    <property type="match status" value="1"/>
</dbReference>
<gene>
    <name evidence="17" type="ORF">FYJ50_01805</name>
</gene>
<dbReference type="PANTHER" id="PTHR11070:SF48">
    <property type="entry name" value="ATP-DEPENDENT HELICASE_NUCLEASE SUBUNIT A"/>
    <property type="match status" value="1"/>
</dbReference>
<dbReference type="InterPro" id="IPR027417">
    <property type="entry name" value="P-loop_NTPase"/>
</dbReference>